<dbReference type="OrthoDB" id="9779790at2"/>
<dbReference type="KEGG" id="ral:Rumal_3751"/>
<keyword evidence="2 4" id="KW-0547">Nucleotide-binding</keyword>
<evidence type="ECO:0000256" key="2">
    <source>
        <dbReference type="ARBA" id="ARBA00022741"/>
    </source>
</evidence>
<name>E6UKJ0_RUMA7</name>
<feature type="binding site" evidence="5">
    <location>
        <begin position="134"/>
        <end position="139"/>
    </location>
    <ligand>
        <name>GTP</name>
        <dbReference type="ChEBI" id="CHEBI:37565"/>
    </ligand>
</feature>
<organism evidence="7 8">
    <name type="scientific">Ruminococcus albus (strain ATCC 27210 / DSM 20455 / JCM 14654 / NCDO 2250 / 7)</name>
    <dbReference type="NCBI Taxonomy" id="697329"/>
    <lineage>
        <taxon>Bacteria</taxon>
        <taxon>Bacillati</taxon>
        <taxon>Bacillota</taxon>
        <taxon>Clostridia</taxon>
        <taxon>Eubacteriales</taxon>
        <taxon>Oscillospiraceae</taxon>
        <taxon>Ruminococcus</taxon>
    </lineage>
</organism>
<dbReference type="PIRSF" id="PIRSF006230">
    <property type="entry name" value="MG442"/>
    <property type="match status" value="1"/>
</dbReference>
<feature type="domain" description="CP-type G" evidence="6">
    <location>
        <begin position="17"/>
        <end position="182"/>
    </location>
</feature>
<evidence type="ECO:0000256" key="4">
    <source>
        <dbReference type="PIRNR" id="PIRNR006230"/>
    </source>
</evidence>
<comment type="function">
    <text evidence="4">Required for a late step of 50S ribosomal subunit assembly. Has GTPase activity.</text>
</comment>
<dbReference type="GO" id="GO:0005737">
    <property type="term" value="C:cytoplasm"/>
    <property type="evidence" value="ECO:0007669"/>
    <property type="project" value="UniProtKB-SubCell"/>
</dbReference>
<evidence type="ECO:0000256" key="1">
    <source>
        <dbReference type="ARBA" id="ARBA00014898"/>
    </source>
</evidence>
<dbReference type="InterPro" id="IPR030378">
    <property type="entry name" value="G_CP_dom"/>
</dbReference>
<evidence type="ECO:0000313" key="7">
    <source>
        <dbReference type="EMBL" id="ADU24186.1"/>
    </source>
</evidence>
<dbReference type="FunFam" id="3.40.50.300:FF:000590">
    <property type="entry name" value="Ribosome biogenesis GTPase A"/>
    <property type="match status" value="1"/>
</dbReference>
<keyword evidence="3 4" id="KW-0342">GTP-binding</keyword>
<dbReference type="Gene3D" id="3.40.50.300">
    <property type="entry name" value="P-loop containing nucleotide triphosphate hydrolases"/>
    <property type="match status" value="1"/>
</dbReference>
<dbReference type="AlphaFoldDB" id="E6UKJ0"/>
<dbReference type="GO" id="GO:0006412">
    <property type="term" value="P:translation"/>
    <property type="evidence" value="ECO:0007669"/>
    <property type="project" value="TreeGrafter"/>
</dbReference>
<evidence type="ECO:0000259" key="6">
    <source>
        <dbReference type="PROSITE" id="PS51721"/>
    </source>
</evidence>
<dbReference type="GO" id="GO:0003924">
    <property type="term" value="F:GTPase activity"/>
    <property type="evidence" value="ECO:0007669"/>
    <property type="project" value="TreeGrafter"/>
</dbReference>
<dbReference type="RefSeq" id="WP_013483731.1">
    <property type="nucleotide sequence ID" value="NC_014825.1"/>
</dbReference>
<geneLocation type="plasmid" evidence="7 8">
    <name>pRUMAL02</name>
</geneLocation>
<accession>E6UKJ0</accession>
<proteinExistence type="inferred from homology"/>
<comment type="subcellular location">
    <subcellularLocation>
        <location evidence="4">Cytoplasm</location>
    </subcellularLocation>
</comment>
<dbReference type="HOGENOM" id="CLU_011106_1_0_9"/>
<dbReference type="Proteomes" id="UP000006919">
    <property type="component" value="Plasmid pRUMAL02"/>
</dbReference>
<dbReference type="EMBL" id="CP002405">
    <property type="protein sequence ID" value="ADU24186.1"/>
    <property type="molecule type" value="Genomic_DNA"/>
</dbReference>
<keyword evidence="4" id="KW-0963">Cytoplasm</keyword>
<dbReference type="GO" id="GO:0005525">
    <property type="term" value="F:GTP binding"/>
    <property type="evidence" value="ECO:0007669"/>
    <property type="project" value="UniProtKB-KW"/>
</dbReference>
<evidence type="ECO:0000313" key="8">
    <source>
        <dbReference type="Proteomes" id="UP000006919"/>
    </source>
</evidence>
<dbReference type="InterPro" id="IPR019991">
    <property type="entry name" value="GTP-bd_ribosome_bgen"/>
</dbReference>
<dbReference type="PRINTS" id="PR00326">
    <property type="entry name" value="GTP1OBG"/>
</dbReference>
<dbReference type="InterPro" id="IPR006073">
    <property type="entry name" value="GTP-bd"/>
</dbReference>
<evidence type="ECO:0000256" key="5">
    <source>
        <dbReference type="PIRSR" id="PIRSR006230-1"/>
    </source>
</evidence>
<dbReference type="PANTHER" id="PTHR45782:SF4">
    <property type="entry name" value="MITOCHONDRIAL RIBOSOME-ASSOCIATED GTPASE 1"/>
    <property type="match status" value="1"/>
</dbReference>
<dbReference type="Gene3D" id="1.10.1580.10">
    <property type="match status" value="1"/>
</dbReference>
<dbReference type="SUPFAM" id="SSF52540">
    <property type="entry name" value="P-loop containing nucleoside triphosphate hydrolases"/>
    <property type="match status" value="1"/>
</dbReference>
<dbReference type="InterPro" id="IPR027417">
    <property type="entry name" value="P-loop_NTPase"/>
</dbReference>
<reference evidence="8" key="1">
    <citation type="journal article" date="2011" name="J. Bacteriol.">
        <title>Complete genome of the cellulolytic ruminal bacterium Ruminococcus albus 7.</title>
        <authorList>
            <person name="Suen G."/>
            <person name="Stevenson D.M."/>
            <person name="Bruce D.C."/>
            <person name="Chertkov O."/>
            <person name="Copeland A."/>
            <person name="Cheng J.F."/>
            <person name="Detter C."/>
            <person name="Detter J.C."/>
            <person name="Goodwin L.A."/>
            <person name="Han C.S."/>
            <person name="Hauser L.J."/>
            <person name="Ivanova N.N."/>
            <person name="Kyrpides N.C."/>
            <person name="Land M.L."/>
            <person name="Lapidus A."/>
            <person name="Lucas S."/>
            <person name="Ovchinnikova G."/>
            <person name="Pitluck S."/>
            <person name="Tapia R."/>
            <person name="Woyke T."/>
            <person name="Boyum J."/>
            <person name="Mead D."/>
            <person name="Weimer P.J."/>
        </authorList>
    </citation>
    <scope>NUCLEOTIDE SEQUENCE [LARGE SCALE GENOMIC DNA]</scope>
    <source>
        <strain evidence="8">ATCC 27210 / DSM 20455 / JCM 14654 / NCDO 2250 / 7</strain>
        <plasmid evidence="8">pRUMAL02</plasmid>
    </source>
</reference>
<feature type="binding site" evidence="5">
    <location>
        <position position="178"/>
    </location>
    <ligand>
        <name>GTP</name>
        <dbReference type="ChEBI" id="CHEBI:37565"/>
    </ligand>
</feature>
<dbReference type="InterPro" id="IPR023179">
    <property type="entry name" value="GTP-bd_ortho_bundle_sf"/>
</dbReference>
<comment type="similarity">
    <text evidence="4">Belongs to the TRAFAC class YlqF/YawG GTPase family. MTG1 subfamily.</text>
</comment>
<evidence type="ECO:0000256" key="3">
    <source>
        <dbReference type="ARBA" id="ARBA00023134"/>
    </source>
</evidence>
<dbReference type="CDD" id="cd01856">
    <property type="entry name" value="YlqF"/>
    <property type="match status" value="1"/>
</dbReference>
<feature type="binding site" evidence="5">
    <location>
        <begin position="62"/>
        <end position="65"/>
    </location>
    <ligand>
        <name>GTP</name>
        <dbReference type="ChEBI" id="CHEBI:37565"/>
    </ligand>
</feature>
<gene>
    <name evidence="7" type="ordered locus">Rumal_3751</name>
</gene>
<dbReference type="InterPro" id="IPR016478">
    <property type="entry name" value="GTPase_MTG1"/>
</dbReference>
<dbReference type="PROSITE" id="PS51721">
    <property type="entry name" value="G_CP"/>
    <property type="match status" value="1"/>
</dbReference>
<protein>
    <recommendedName>
        <fullName evidence="1 4">Ribosome biogenesis GTPase A</fullName>
    </recommendedName>
</protein>
<dbReference type="PANTHER" id="PTHR45782">
    <property type="entry name" value="MITOCHONDRIAL RIBOSOME-ASSOCIATED GTPASE 1"/>
    <property type="match status" value="1"/>
</dbReference>
<sequence>MSEAAKVQWFPGHMAKTRRIMASNMKLVDAVVEITDARIPYSSRNPEIKKICGNKPRMVLLNKADSADADVTSMWIEYYKQQGVPALATDCRSGRNVNKFYPMLKELLSEQIEKWDTRGMTGRPIRMMIVGIPNVGKSSFINRLAGAKMAKVEDRPGVTRGKQWVALEDGFELLDMPGVLWPKFDDKLVGERLAFTGAVKDVILDTEYLACRLLEYLAEDYPDLLTDRYGISLEDLPEPMDDMQGCVKGYELLERVGKKRGFLISGGEINTERAANTVLDEFRGGKLGRLSLEKPKGR</sequence>
<dbReference type="Pfam" id="PF01926">
    <property type="entry name" value="MMR_HSR1"/>
    <property type="match status" value="1"/>
</dbReference>
<keyword evidence="7" id="KW-0614">Plasmid</keyword>
<dbReference type="NCBIfam" id="TIGR03596">
    <property type="entry name" value="GTPase_YlqF"/>
    <property type="match status" value="1"/>
</dbReference>